<evidence type="ECO:0000256" key="5">
    <source>
        <dbReference type="ARBA" id="ARBA00023154"/>
    </source>
</evidence>
<evidence type="ECO:0000256" key="2">
    <source>
        <dbReference type="ARBA" id="ARBA00010219"/>
    </source>
</evidence>
<dbReference type="SUPFAM" id="SSF54506">
    <property type="entry name" value="Diaminopimelate epimerase-like"/>
    <property type="match status" value="2"/>
</dbReference>
<keyword evidence="4 8" id="KW-0028">Amino-acid biosynthesis</keyword>
<keyword evidence="6 8" id="KW-0413">Isomerase</keyword>
<dbReference type="RefSeq" id="WP_209661832.1">
    <property type="nucleotide sequence ID" value="NZ_JAGGLI010000040.1"/>
</dbReference>
<dbReference type="NCBIfam" id="TIGR00652">
    <property type="entry name" value="DapF"/>
    <property type="match status" value="1"/>
</dbReference>
<keyword evidence="5 8" id="KW-0457">Lysine biosynthesis</keyword>
<evidence type="ECO:0000313" key="10">
    <source>
        <dbReference type="EMBL" id="MBP2028775.1"/>
    </source>
</evidence>
<dbReference type="Pfam" id="PF01678">
    <property type="entry name" value="DAP_epimerase"/>
    <property type="match status" value="2"/>
</dbReference>
<evidence type="ECO:0000256" key="9">
    <source>
        <dbReference type="PROSITE-ProRule" id="PRU10125"/>
    </source>
</evidence>
<proteinExistence type="inferred from homology"/>
<feature type="binding site" evidence="8">
    <location>
        <position position="194"/>
    </location>
    <ligand>
        <name>substrate</name>
    </ligand>
</feature>
<comment type="catalytic activity">
    <reaction evidence="7 8">
        <text>(2S,6S)-2,6-diaminopimelate = meso-2,6-diaminopimelate</text>
        <dbReference type="Rhea" id="RHEA:15393"/>
        <dbReference type="ChEBI" id="CHEBI:57609"/>
        <dbReference type="ChEBI" id="CHEBI:57791"/>
        <dbReference type="EC" id="5.1.1.7"/>
    </reaction>
</comment>
<reference evidence="10 11" key="1">
    <citation type="submission" date="2021-03" db="EMBL/GenBank/DDBJ databases">
        <title>Genomic Encyclopedia of Type Strains, Phase IV (KMG-IV): sequencing the most valuable type-strain genomes for metagenomic binning, comparative biology and taxonomic classification.</title>
        <authorList>
            <person name="Goeker M."/>
        </authorList>
    </citation>
    <scope>NUCLEOTIDE SEQUENCE [LARGE SCALE GENOMIC DNA]</scope>
    <source>
        <strain evidence="10 11">DSM 27512</strain>
    </source>
</reference>
<name>A0ABS4KLZ3_9FIRM</name>
<feature type="binding site" evidence="8">
    <location>
        <begin position="222"/>
        <end position="223"/>
    </location>
    <ligand>
        <name>substrate</name>
    </ligand>
</feature>
<keyword evidence="8" id="KW-0963">Cytoplasm</keyword>
<comment type="caution">
    <text evidence="8">Lacks conserved residue(s) required for the propagation of feature annotation.</text>
</comment>
<comment type="subcellular location">
    <subcellularLocation>
        <location evidence="8">Cytoplasm</location>
    </subcellularLocation>
</comment>
<feature type="active site" description="Proton donor" evidence="8">
    <location>
        <position position="72"/>
    </location>
</feature>
<comment type="subunit">
    <text evidence="8">Homodimer.</text>
</comment>
<feature type="binding site" evidence="8">
    <location>
        <begin position="73"/>
        <end position="74"/>
    </location>
    <ligand>
        <name>substrate</name>
    </ligand>
</feature>
<feature type="active site" description="Proton acceptor" evidence="8">
    <location>
        <position position="221"/>
    </location>
</feature>
<feature type="site" description="Could be important to modulate the pK values of the two catalytic cysteine residues" evidence="8">
    <location>
        <position position="212"/>
    </location>
</feature>
<dbReference type="InterPro" id="IPR001653">
    <property type="entry name" value="DAP_epimerase_DapF"/>
</dbReference>
<dbReference type="EC" id="5.1.1.7" evidence="3 8"/>
<evidence type="ECO:0000256" key="4">
    <source>
        <dbReference type="ARBA" id="ARBA00022605"/>
    </source>
</evidence>
<comment type="similarity">
    <text evidence="2 8">Belongs to the diaminopimelate epimerase family.</text>
</comment>
<evidence type="ECO:0000256" key="1">
    <source>
        <dbReference type="ARBA" id="ARBA00005196"/>
    </source>
</evidence>
<evidence type="ECO:0000256" key="6">
    <source>
        <dbReference type="ARBA" id="ARBA00023235"/>
    </source>
</evidence>
<keyword evidence="11" id="KW-1185">Reference proteome</keyword>
<sequence length="276" mass="31166">MIPFQKFQGTGNDFIIFNSSDVEQYNLNVLAQNVCNRHFGIGADGMIISKQSDIADIKMDFFNADGSIATMCGNGIRCFAKFVYENEIIKKNKFNVETLAGIMKVEVFEKNNLVDLVRVNLGKPLLSSKEIPKASNLAEFINEEMIIEDERLKISSIFIGTIHTVLFVKEFDYNYFEKIGKYIENHKIFPYKTNVNFCKRIDKNNIEVLTWEKGVGFTLACGTGAAACFVINRLINDSDNKIQVKVNSGSLYFEEVDGDILMSGPAKLICKGNYNY</sequence>
<dbReference type="EMBL" id="JAGGLI010000040">
    <property type="protein sequence ID" value="MBP2028775.1"/>
    <property type="molecule type" value="Genomic_DNA"/>
</dbReference>
<evidence type="ECO:0000256" key="8">
    <source>
        <dbReference type="HAMAP-Rule" id="MF_00197"/>
    </source>
</evidence>
<evidence type="ECO:0000256" key="3">
    <source>
        <dbReference type="ARBA" id="ARBA00013080"/>
    </source>
</evidence>
<feature type="active site" evidence="9">
    <location>
        <position position="72"/>
    </location>
</feature>
<evidence type="ECO:0000256" key="7">
    <source>
        <dbReference type="ARBA" id="ARBA00051712"/>
    </source>
</evidence>
<dbReference type="HAMAP" id="MF_00197">
    <property type="entry name" value="DAP_epimerase"/>
    <property type="match status" value="1"/>
</dbReference>
<dbReference type="Gene3D" id="3.10.310.10">
    <property type="entry name" value="Diaminopimelate Epimerase, Chain A, domain 1"/>
    <property type="match status" value="2"/>
</dbReference>
<feature type="binding site" evidence="8">
    <location>
        <position position="12"/>
    </location>
    <ligand>
        <name>substrate</name>
    </ligand>
</feature>
<dbReference type="PANTHER" id="PTHR31689">
    <property type="entry name" value="DIAMINOPIMELATE EPIMERASE, CHLOROPLASTIC"/>
    <property type="match status" value="1"/>
</dbReference>
<gene>
    <name evidence="8" type="primary">dapF</name>
    <name evidence="10" type="ORF">J2Z35_002605</name>
</gene>
<feature type="site" description="Could be important to modulate the pK values of the two catalytic cysteine residues" evidence="8">
    <location>
        <position position="163"/>
    </location>
</feature>
<comment type="caution">
    <text evidence="10">The sequence shown here is derived from an EMBL/GenBank/DDBJ whole genome shotgun (WGS) entry which is preliminary data.</text>
</comment>
<dbReference type="PANTHER" id="PTHR31689:SF0">
    <property type="entry name" value="DIAMINOPIMELATE EPIMERASE"/>
    <property type="match status" value="1"/>
</dbReference>
<evidence type="ECO:0000313" key="11">
    <source>
        <dbReference type="Proteomes" id="UP001314903"/>
    </source>
</evidence>
<dbReference type="GO" id="GO:0008837">
    <property type="term" value="F:diaminopimelate epimerase activity"/>
    <property type="evidence" value="ECO:0007669"/>
    <property type="project" value="UniProtKB-EC"/>
</dbReference>
<feature type="binding site" evidence="8">
    <location>
        <position position="63"/>
    </location>
    <ligand>
        <name>substrate</name>
    </ligand>
</feature>
<dbReference type="Proteomes" id="UP001314903">
    <property type="component" value="Unassembled WGS sequence"/>
</dbReference>
<organism evidence="10 11">
    <name type="scientific">Acetoanaerobium pronyense</name>
    <dbReference type="NCBI Taxonomy" id="1482736"/>
    <lineage>
        <taxon>Bacteria</taxon>
        <taxon>Bacillati</taxon>
        <taxon>Bacillota</taxon>
        <taxon>Clostridia</taxon>
        <taxon>Peptostreptococcales</taxon>
        <taxon>Filifactoraceae</taxon>
        <taxon>Acetoanaerobium</taxon>
    </lineage>
</organism>
<comment type="function">
    <text evidence="8">Catalyzes the stereoinversion of LL-2,6-diaminopimelate (L,L-DAP) to meso-diaminopimelate (meso-DAP), a precursor of L-lysine and an essential component of the bacterial peptidoglycan.</text>
</comment>
<dbReference type="InterPro" id="IPR018510">
    <property type="entry name" value="DAP_epimerase_AS"/>
</dbReference>
<comment type="pathway">
    <text evidence="1 8">Amino-acid biosynthesis; L-lysine biosynthesis via DAP pathway; DL-2,6-diaminopimelate from LL-2,6-diaminopimelate: step 1/1.</text>
</comment>
<dbReference type="PROSITE" id="PS01326">
    <property type="entry name" value="DAP_EPIMERASE"/>
    <property type="match status" value="1"/>
</dbReference>
<protein>
    <recommendedName>
        <fullName evidence="3 8">Diaminopimelate epimerase</fullName>
        <shortName evidence="8">DAP epimerase</shortName>
        <ecNumber evidence="3 8">5.1.1.7</ecNumber>
    </recommendedName>
    <alternativeName>
        <fullName evidence="8">PLP-independent amino acid racemase</fullName>
    </alternativeName>
</protein>
<accession>A0ABS4KLZ3</accession>